<gene>
    <name evidence="2" type="ORF">PSAL_009230</name>
</gene>
<keyword evidence="3" id="KW-1185">Reference proteome</keyword>
<dbReference type="EMBL" id="CP060436">
    <property type="protein sequence ID" value="QPM89698.1"/>
    <property type="molecule type" value="Genomic_DNA"/>
</dbReference>
<dbReference type="Pfam" id="PF00582">
    <property type="entry name" value="Usp"/>
    <property type="match status" value="1"/>
</dbReference>
<dbReference type="InterPro" id="IPR006016">
    <property type="entry name" value="UspA"/>
</dbReference>
<proteinExistence type="predicted"/>
<evidence type="ECO:0000313" key="3">
    <source>
        <dbReference type="Proteomes" id="UP000283786"/>
    </source>
</evidence>
<protein>
    <recommendedName>
        <fullName evidence="1">UspA domain-containing protein</fullName>
    </recommendedName>
</protein>
<dbReference type="AlphaFoldDB" id="A0A418SEG1"/>
<feature type="domain" description="UspA" evidence="1">
    <location>
        <begin position="1"/>
        <end position="137"/>
    </location>
</feature>
<dbReference type="SUPFAM" id="SSF52402">
    <property type="entry name" value="Adenine nucleotide alpha hydrolases-like"/>
    <property type="match status" value="1"/>
</dbReference>
<dbReference type="RefSeq" id="WP_119840093.1">
    <property type="nucleotide sequence ID" value="NZ_CP060436.1"/>
</dbReference>
<sequence>MFTKIMVPVDLDHLARLEKALTCAGALAMQFKAELIYVGVTSALPGSLAHNPAEYGHKLKAFADEQGARYGVACSSIAKLSHDVAVDVDHALLEAAEDSGADLAVMASHAPGFIDRVWPSHGGRLASHARISVMLVR</sequence>
<dbReference type="InterPro" id="IPR014729">
    <property type="entry name" value="Rossmann-like_a/b/a_fold"/>
</dbReference>
<name>A0A418SEG1_9RHOB</name>
<organism evidence="2 3">
    <name type="scientific">Pseudooceanicola algae</name>
    <dbReference type="NCBI Taxonomy" id="1537215"/>
    <lineage>
        <taxon>Bacteria</taxon>
        <taxon>Pseudomonadati</taxon>
        <taxon>Pseudomonadota</taxon>
        <taxon>Alphaproteobacteria</taxon>
        <taxon>Rhodobacterales</taxon>
        <taxon>Paracoccaceae</taxon>
        <taxon>Pseudooceanicola</taxon>
    </lineage>
</organism>
<dbReference type="Proteomes" id="UP000283786">
    <property type="component" value="Chromosome"/>
</dbReference>
<evidence type="ECO:0000259" key="1">
    <source>
        <dbReference type="Pfam" id="PF00582"/>
    </source>
</evidence>
<dbReference type="KEGG" id="palw:PSAL_009230"/>
<dbReference type="Gene3D" id="3.40.50.620">
    <property type="entry name" value="HUPs"/>
    <property type="match status" value="1"/>
</dbReference>
<dbReference type="OrthoDB" id="9792500at2"/>
<evidence type="ECO:0000313" key="2">
    <source>
        <dbReference type="EMBL" id="QPM89698.1"/>
    </source>
</evidence>
<accession>A0A418SEG1</accession>
<dbReference type="CDD" id="cd00293">
    <property type="entry name" value="USP-like"/>
    <property type="match status" value="1"/>
</dbReference>
<reference evidence="2 3" key="1">
    <citation type="submission" date="2020-08" db="EMBL/GenBank/DDBJ databases">
        <title>Genome sequence of Rhodobacteraceae bacterium Lw-13e.</title>
        <authorList>
            <person name="Poehlein A."/>
            <person name="Wolter L."/>
            <person name="Daniel R."/>
            <person name="Brinkhoff T."/>
        </authorList>
    </citation>
    <scope>NUCLEOTIDE SEQUENCE [LARGE SCALE GENOMIC DNA]</scope>
    <source>
        <strain evidence="2 3">Lw-13e</strain>
    </source>
</reference>